<evidence type="ECO:0000313" key="9">
    <source>
        <dbReference type="Proteomes" id="UP000053477"/>
    </source>
</evidence>
<dbReference type="AlphaFoldDB" id="A0A0H2QZT8"/>
<name>A0A0H2QZT8_9AGAM</name>
<dbReference type="Gene3D" id="3.30.70.940">
    <property type="entry name" value="NusG, N-terminal domain"/>
    <property type="match status" value="1"/>
</dbReference>
<feature type="domain" description="KOW" evidence="7">
    <location>
        <begin position="118"/>
        <end position="145"/>
    </location>
</feature>
<feature type="region of interest" description="Disordered" evidence="6">
    <location>
        <begin position="977"/>
        <end position="1009"/>
    </location>
</feature>
<keyword evidence="5" id="KW-0175">Coiled coil</keyword>
<comment type="function">
    <text evidence="2">The SPT4-SPT5 complex mediates both activation and inhibition of transcription elongation, and plays a role in pre-mRNA processing. This complex seems to be important for the stability of the RNA polymerase II elongation machinery on the chromatin template but not for the inherent ability of this machinery to translocate down the gene.</text>
</comment>
<feature type="compositionally biased region" description="Polar residues" evidence="6">
    <location>
        <begin position="986"/>
        <end position="995"/>
    </location>
</feature>
<evidence type="ECO:0000256" key="6">
    <source>
        <dbReference type="SAM" id="MobiDB-lite"/>
    </source>
</evidence>
<evidence type="ECO:0000256" key="3">
    <source>
        <dbReference type="ARBA" id="ARBA00029865"/>
    </source>
</evidence>
<feature type="region of interest" description="Disordered" evidence="6">
    <location>
        <begin position="888"/>
        <end position="964"/>
    </location>
</feature>
<dbReference type="InParanoid" id="A0A0H2QZT8"/>
<keyword evidence="1" id="KW-0804">Transcription</keyword>
<dbReference type="SMART" id="SM00739">
    <property type="entry name" value="KOW"/>
    <property type="match status" value="4"/>
</dbReference>
<evidence type="ECO:0000256" key="4">
    <source>
        <dbReference type="ARBA" id="ARBA00031006"/>
    </source>
</evidence>
<feature type="domain" description="KOW" evidence="7">
    <location>
        <begin position="335"/>
        <end position="362"/>
    </location>
</feature>
<dbReference type="STRING" id="27342.A0A0H2QZT8"/>
<protein>
    <recommendedName>
        <fullName evidence="3">Chromatin elongation factor SPT5</fullName>
    </recommendedName>
    <alternativeName>
        <fullName evidence="4">Chromatin elongation factor spt5</fullName>
    </alternativeName>
</protein>
<dbReference type="Gene3D" id="2.30.30.30">
    <property type="match status" value="1"/>
</dbReference>
<keyword evidence="9" id="KW-1185">Reference proteome</keyword>
<dbReference type="EMBL" id="KQ086405">
    <property type="protein sequence ID" value="KLO04909.1"/>
    <property type="molecule type" value="Genomic_DNA"/>
</dbReference>
<proteinExistence type="predicted"/>
<dbReference type="InterPro" id="IPR005100">
    <property type="entry name" value="NGN-domain"/>
</dbReference>
<dbReference type="InterPro" id="IPR036735">
    <property type="entry name" value="NGN_dom_sf"/>
</dbReference>
<feature type="coiled-coil region" evidence="5">
    <location>
        <begin position="803"/>
        <end position="840"/>
    </location>
</feature>
<feature type="domain" description="KOW" evidence="7">
    <location>
        <begin position="418"/>
        <end position="445"/>
    </location>
</feature>
<evidence type="ECO:0000313" key="8">
    <source>
        <dbReference type="EMBL" id="KLO04909.1"/>
    </source>
</evidence>
<gene>
    <name evidence="8" type="ORF">SCHPADRAFT_896685</name>
</gene>
<dbReference type="PANTHER" id="PTHR11125:SF7">
    <property type="entry name" value="TRANSCRIPTION ELONGATION FACTOR SPT5"/>
    <property type="match status" value="1"/>
</dbReference>
<dbReference type="GO" id="GO:0003729">
    <property type="term" value="F:mRNA binding"/>
    <property type="evidence" value="ECO:0007669"/>
    <property type="project" value="TreeGrafter"/>
</dbReference>
<reference evidence="8 9" key="1">
    <citation type="submission" date="2015-04" db="EMBL/GenBank/DDBJ databases">
        <title>Complete genome sequence of Schizopora paradoxa KUC8140, a cosmopolitan wood degrader in East Asia.</title>
        <authorList>
            <consortium name="DOE Joint Genome Institute"/>
            <person name="Min B."/>
            <person name="Park H."/>
            <person name="Jang Y."/>
            <person name="Kim J.-J."/>
            <person name="Kim K.H."/>
            <person name="Pangilinan J."/>
            <person name="Lipzen A."/>
            <person name="Riley R."/>
            <person name="Grigoriev I.V."/>
            <person name="Spatafora J.W."/>
            <person name="Choi I.-G."/>
        </authorList>
    </citation>
    <scope>NUCLEOTIDE SEQUENCE [LARGE SCALE GENOMIC DNA]</scope>
    <source>
        <strain evidence="8 9">KUC8140</strain>
    </source>
</reference>
<feature type="compositionally biased region" description="Polar residues" evidence="6">
    <location>
        <begin position="901"/>
        <end position="933"/>
    </location>
</feature>
<dbReference type="GO" id="GO:0006368">
    <property type="term" value="P:transcription elongation by RNA polymerase II"/>
    <property type="evidence" value="ECO:0007669"/>
    <property type="project" value="TreeGrafter"/>
</dbReference>
<sequence length="1026" mass="114520">MAHSRLVEEIEEMNLPRAALLPCHDDLMVYEVRVKRGTEIELVVLTYQKVSENESWQPGWGSVFTLPGIPGRIYAEVKDSTHFDRLFEHYVDAFTNQASIVPVEERLVLISSHRQKVLPTVGSWVEVKFGLHAGDHGVLESIDDQSSLACVRVPARVPDPNRRKRSHGSFLPRRPPPKLFTHDEAVSRFGRHAISDFNPFTFRGLRYTCDGFRLLSISPYSIRPSRPRLDDIALFLEVAAERLRIENHDDGYVPTELEIFRRAGIPIASLAIPSFLKENDRVKFCIGALAGSYGRVIDTPVFQVAHVEVDTIHTETARVNSLPIVAEDVKNLTRVYQVGDSVVVRVGVFEGRCGFVQFADEESVILAEDSSSKPISVPVCYVDYGSSGASSVKTMGIVGVKPSPPDPPMKRNLDHHILEFVGRKVYVWKGKFKGKIGEVKAISGLSAKVTLNSSLALGGSSQVIRREYLVTSSMETLLTGKPPILTAEAFIMFSNFLNEVLVERQATPPPYIINDDFSNNIQDVDVVPNHDRYGHSMWLFEPEIAKQRANWRFVVHIDNHPSAKIAGIKTGRVAIDENPPVFPLSVSQAAEVMVEFTDARSNTMQELLPVKDITAKHTKAGLEHIIISGPRIGMLVLHVRNDKTKARVYEPGKDKRKEGFYVEQEELCYTKALNSGTFGELRYTELKRIPTGSLGAYLQQHKHAVHIKEAKRVNKETTVKETGFKLDSFKGACKRDHFYVVGINPGKAGRITVRCTGEICHKESRLVAKAPEPALRRIERDAITIKQLICDENEENKRQVVEVKRIKKSKKAVEDVARDAKRRAKAILRAERELNEAKLKAVKAASVATEARLKARTAVEAANLEDAKAIQASIIRLEKWEALKELDPDNGNTIEFDEPMQPQTSDFASSDAQSPLSTAGSEIQSISENAQSSPRKRKRYSVSETDLSDREDWQSSEDGLPDYLTQPVFTSKHVPVKKVKRDGSSVHASNRTTPNRFGGSNVAGPSTYRLNTRDLGRDVIDISDSP</sequence>
<dbReference type="GO" id="GO:0006357">
    <property type="term" value="P:regulation of transcription by RNA polymerase II"/>
    <property type="evidence" value="ECO:0007669"/>
    <property type="project" value="InterPro"/>
</dbReference>
<dbReference type="GO" id="GO:0032784">
    <property type="term" value="P:regulation of DNA-templated transcription elongation"/>
    <property type="evidence" value="ECO:0007669"/>
    <property type="project" value="InterPro"/>
</dbReference>
<feature type="domain" description="KOW" evidence="7">
    <location>
        <begin position="275"/>
        <end position="302"/>
    </location>
</feature>
<evidence type="ECO:0000256" key="5">
    <source>
        <dbReference type="SAM" id="Coils"/>
    </source>
</evidence>
<evidence type="ECO:0000259" key="7">
    <source>
        <dbReference type="SMART" id="SM00739"/>
    </source>
</evidence>
<dbReference type="GO" id="GO:0032044">
    <property type="term" value="C:DSIF complex"/>
    <property type="evidence" value="ECO:0007669"/>
    <property type="project" value="TreeGrafter"/>
</dbReference>
<dbReference type="PANTHER" id="PTHR11125">
    <property type="entry name" value="SUPPRESSOR OF TY 5"/>
    <property type="match status" value="1"/>
</dbReference>
<dbReference type="Proteomes" id="UP000053477">
    <property type="component" value="Unassembled WGS sequence"/>
</dbReference>
<evidence type="ECO:0000256" key="1">
    <source>
        <dbReference type="ARBA" id="ARBA00023163"/>
    </source>
</evidence>
<organism evidence="8 9">
    <name type="scientific">Schizopora paradoxa</name>
    <dbReference type="NCBI Taxonomy" id="27342"/>
    <lineage>
        <taxon>Eukaryota</taxon>
        <taxon>Fungi</taxon>
        <taxon>Dikarya</taxon>
        <taxon>Basidiomycota</taxon>
        <taxon>Agaricomycotina</taxon>
        <taxon>Agaricomycetes</taxon>
        <taxon>Hymenochaetales</taxon>
        <taxon>Schizoporaceae</taxon>
        <taxon>Schizopora</taxon>
    </lineage>
</organism>
<accession>A0A0H2QZT8</accession>
<dbReference type="InterPro" id="IPR039659">
    <property type="entry name" value="SPT5"/>
</dbReference>
<dbReference type="Pfam" id="PF03439">
    <property type="entry name" value="Spt5-NGN"/>
    <property type="match status" value="1"/>
</dbReference>
<evidence type="ECO:0000256" key="2">
    <source>
        <dbReference type="ARBA" id="ARBA00024691"/>
    </source>
</evidence>
<dbReference type="InterPro" id="IPR014722">
    <property type="entry name" value="Rib_uL2_dom2"/>
</dbReference>
<dbReference type="OrthoDB" id="3247338at2759"/>
<dbReference type="InterPro" id="IPR005824">
    <property type="entry name" value="KOW"/>
</dbReference>